<dbReference type="RefSeq" id="XP_058312830.1">
    <property type="nucleotide sequence ID" value="XM_058447419.1"/>
</dbReference>
<dbReference type="EMBL" id="JAPQKR010000004">
    <property type="protein sequence ID" value="KAJ5218257.1"/>
    <property type="molecule type" value="Genomic_DNA"/>
</dbReference>
<keyword evidence="2" id="KW-0843">Virulence</keyword>
<feature type="domain" description="LysM" evidence="5">
    <location>
        <begin position="302"/>
        <end position="352"/>
    </location>
</feature>
<reference evidence="6" key="1">
    <citation type="submission" date="2022-12" db="EMBL/GenBank/DDBJ databases">
        <authorList>
            <person name="Petersen C."/>
        </authorList>
    </citation>
    <scope>NUCLEOTIDE SEQUENCE</scope>
    <source>
        <strain evidence="6">IBT 15544</strain>
    </source>
</reference>
<protein>
    <recommendedName>
        <fullName evidence="5">LysM domain-containing protein</fullName>
    </recommendedName>
</protein>
<evidence type="ECO:0000313" key="6">
    <source>
        <dbReference type="EMBL" id="KAJ5218257.1"/>
    </source>
</evidence>
<dbReference type="InterPro" id="IPR018392">
    <property type="entry name" value="LysM"/>
</dbReference>
<dbReference type="Gene3D" id="3.10.350.10">
    <property type="entry name" value="LysM domain"/>
    <property type="match status" value="2"/>
</dbReference>
<dbReference type="InterPro" id="IPR036779">
    <property type="entry name" value="LysM_dom_sf"/>
</dbReference>
<keyword evidence="4" id="KW-0732">Signal</keyword>
<dbReference type="SUPFAM" id="SSF54106">
    <property type="entry name" value="LysM domain"/>
    <property type="match status" value="1"/>
</dbReference>
<proteinExistence type="predicted"/>
<keyword evidence="7" id="KW-1185">Reference proteome</keyword>
<keyword evidence="1" id="KW-0147">Chitin-binding</keyword>
<dbReference type="GeneID" id="83174719"/>
<dbReference type="SMART" id="SM00257">
    <property type="entry name" value="LysM"/>
    <property type="match status" value="2"/>
</dbReference>
<dbReference type="Proteomes" id="UP001150904">
    <property type="component" value="Unassembled WGS sequence"/>
</dbReference>
<evidence type="ECO:0000256" key="1">
    <source>
        <dbReference type="ARBA" id="ARBA00022669"/>
    </source>
</evidence>
<organism evidence="6 7">
    <name type="scientific">Penicillium cinerascens</name>
    <dbReference type="NCBI Taxonomy" id="70096"/>
    <lineage>
        <taxon>Eukaryota</taxon>
        <taxon>Fungi</taxon>
        <taxon>Dikarya</taxon>
        <taxon>Ascomycota</taxon>
        <taxon>Pezizomycotina</taxon>
        <taxon>Eurotiomycetes</taxon>
        <taxon>Eurotiomycetidae</taxon>
        <taxon>Eurotiales</taxon>
        <taxon>Aspergillaceae</taxon>
        <taxon>Penicillium</taxon>
    </lineage>
</organism>
<dbReference type="PROSITE" id="PS51782">
    <property type="entry name" value="LYSM"/>
    <property type="match status" value="2"/>
</dbReference>
<dbReference type="PANTHER" id="PTHR34997:SF1">
    <property type="entry name" value="PEPTIDOGLYCAN-BINDING LYSIN DOMAIN"/>
    <property type="match status" value="1"/>
</dbReference>
<name>A0A9W9NE95_9EURO</name>
<dbReference type="GO" id="GO:0008061">
    <property type="term" value="F:chitin binding"/>
    <property type="evidence" value="ECO:0007669"/>
    <property type="project" value="UniProtKB-KW"/>
</dbReference>
<dbReference type="Pfam" id="PF01476">
    <property type="entry name" value="LysM"/>
    <property type="match status" value="1"/>
</dbReference>
<evidence type="ECO:0000256" key="3">
    <source>
        <dbReference type="SAM" id="MobiDB-lite"/>
    </source>
</evidence>
<comment type="caution">
    <text evidence="6">The sequence shown here is derived from an EMBL/GenBank/DDBJ whole genome shotgun (WGS) entry which is preliminary data.</text>
</comment>
<reference evidence="6" key="2">
    <citation type="journal article" date="2023" name="IMA Fungus">
        <title>Comparative genomic study of the Penicillium genus elucidates a diverse pangenome and 15 lateral gene transfer events.</title>
        <authorList>
            <person name="Petersen C."/>
            <person name="Sorensen T."/>
            <person name="Nielsen M.R."/>
            <person name="Sondergaard T.E."/>
            <person name="Sorensen J.L."/>
            <person name="Fitzpatrick D.A."/>
            <person name="Frisvad J.C."/>
            <person name="Nielsen K.L."/>
        </authorList>
    </citation>
    <scope>NUCLEOTIDE SEQUENCE</scope>
    <source>
        <strain evidence="6">IBT 15544</strain>
    </source>
</reference>
<accession>A0A9W9NE95</accession>
<dbReference type="InterPro" id="IPR052210">
    <property type="entry name" value="LysM1-like"/>
</dbReference>
<evidence type="ECO:0000259" key="5">
    <source>
        <dbReference type="PROSITE" id="PS51782"/>
    </source>
</evidence>
<dbReference type="PANTHER" id="PTHR34997">
    <property type="entry name" value="AM15"/>
    <property type="match status" value="1"/>
</dbReference>
<feature type="chain" id="PRO_5040934003" description="LysM domain-containing protein" evidence="4">
    <location>
        <begin position="26"/>
        <end position="557"/>
    </location>
</feature>
<feature type="region of interest" description="Disordered" evidence="3">
    <location>
        <begin position="490"/>
        <end position="513"/>
    </location>
</feature>
<evidence type="ECO:0000256" key="4">
    <source>
        <dbReference type="SAM" id="SignalP"/>
    </source>
</evidence>
<evidence type="ECO:0000256" key="2">
    <source>
        <dbReference type="ARBA" id="ARBA00023026"/>
    </source>
</evidence>
<dbReference type="CDD" id="cd00118">
    <property type="entry name" value="LysM"/>
    <property type="match status" value="1"/>
</dbReference>
<evidence type="ECO:0000313" key="7">
    <source>
        <dbReference type="Proteomes" id="UP001150904"/>
    </source>
</evidence>
<feature type="signal peptide" evidence="4">
    <location>
        <begin position="1"/>
        <end position="25"/>
    </location>
</feature>
<dbReference type="AlphaFoldDB" id="A0A9W9NE95"/>
<sequence>MAPLRTLAAFAVALTLQAQYAGVWGNADTLYIYTSDNLAGISASEDCVNAMASNASCYAGLSQAVTDTTSWSTSALSEICTTDCFSALSSYLSSVNEACGANTQYNISGISQTASDRGKEIQWHYNATCSTDVSSGIYCNTLFQDAIANGTTDVKCSECYLNYISTIVNSQWGQDTFLSPSALERQVSSCSTSGYSVTYTATSTSSSTASASATLAASRCNTTDPDQTVYEVESGDTCVVISAAQNVSTMALINLNSLDMGCTHIVAGAEICLPDTLVLKPATTAVSVPTDAVTTSNTNCGHWYQIQDGDTCQAVGSKFSISQYDFDFLNPQAALNTTSACGSLWKGNSYCVQAVANINTYTSYTSNSSRTHTTLASTINPNATRTANHSTTHLFWSYPSDLTTTSAWISDSAWLASLSAYTLCDQVNSVYNITDDDLTDDMWADEAWLEEYERVCNLPINDTFPTVGFNFSITLTDDGGVGSSTLFTSSQTASPHASSTATTATSTTTAATPTSTISENGLCGPDNSDWTCLRSQFGDCCSNYGYCGSSSVFQCKL</sequence>
<gene>
    <name evidence="6" type="ORF">N7498_000356</name>
</gene>
<feature type="domain" description="LysM" evidence="5">
    <location>
        <begin position="228"/>
        <end position="273"/>
    </location>
</feature>
<dbReference type="OrthoDB" id="5985073at2759"/>